<reference evidence="4" key="1">
    <citation type="submission" date="2019-02" db="EMBL/GenBank/DDBJ databases">
        <authorList>
            <person name="Li S.-H."/>
        </authorList>
    </citation>
    <scope>NUCLEOTIDE SEQUENCE</scope>
    <source>
        <strain evidence="4">IMCC14734</strain>
    </source>
</reference>
<dbReference type="SUPFAM" id="SSF53448">
    <property type="entry name" value="Nucleotide-diphospho-sugar transferases"/>
    <property type="match status" value="1"/>
</dbReference>
<evidence type="ECO:0000313" key="4">
    <source>
        <dbReference type="EMBL" id="MCX2983356.1"/>
    </source>
</evidence>
<sequence length="226" mass="23887">MKAMILAAGLGERMRPLTDLTPKPLLPVGGKPLIQWHIENLVAAGFTNVVINTSHLGEQIEAFLGDGGSWGCQIEYSREAQPLETAGGIVQALPLLGAGPFALVNGDVWCDYPLSHLRDLPMAAAHLAHLVLVDNPAHHDGDFVLEGDAVRLVEQPGGAPALTYAGIAVYRPEFFAGTAPGKLPLRPLLDAAIAASAVSGEHFSGRWTDVGTPQRLKELDASLSIL</sequence>
<keyword evidence="2" id="KW-0548">Nucleotidyltransferase</keyword>
<dbReference type="PANTHER" id="PTHR43584:SF8">
    <property type="entry name" value="N-ACETYLMURAMATE ALPHA-1-PHOSPHATE URIDYLYLTRANSFERASE"/>
    <property type="match status" value="1"/>
</dbReference>
<dbReference type="RefSeq" id="WP_279247392.1">
    <property type="nucleotide sequence ID" value="NZ_SHNN01000007.1"/>
</dbReference>
<evidence type="ECO:0000256" key="2">
    <source>
        <dbReference type="ARBA" id="ARBA00022695"/>
    </source>
</evidence>
<keyword evidence="5" id="KW-1185">Reference proteome</keyword>
<dbReference type="Pfam" id="PF00483">
    <property type="entry name" value="NTP_transferase"/>
    <property type="match status" value="1"/>
</dbReference>
<keyword evidence="1" id="KW-0808">Transferase</keyword>
<dbReference type="InterPro" id="IPR005835">
    <property type="entry name" value="NTP_transferase_dom"/>
</dbReference>
<name>A0ABT3TNP5_9GAMM</name>
<evidence type="ECO:0000313" key="5">
    <source>
        <dbReference type="Proteomes" id="UP001143362"/>
    </source>
</evidence>
<dbReference type="EMBL" id="SHNN01000007">
    <property type="protein sequence ID" value="MCX2983356.1"/>
    <property type="molecule type" value="Genomic_DNA"/>
</dbReference>
<dbReference type="InterPro" id="IPR050065">
    <property type="entry name" value="GlmU-like"/>
</dbReference>
<organism evidence="4 5">
    <name type="scientific">Candidatus Litorirhabdus singularis</name>
    <dbReference type="NCBI Taxonomy" id="2518993"/>
    <lineage>
        <taxon>Bacteria</taxon>
        <taxon>Pseudomonadati</taxon>
        <taxon>Pseudomonadota</taxon>
        <taxon>Gammaproteobacteria</taxon>
        <taxon>Cellvibrionales</taxon>
        <taxon>Halieaceae</taxon>
        <taxon>Candidatus Litorirhabdus</taxon>
    </lineage>
</organism>
<dbReference type="CDD" id="cd06422">
    <property type="entry name" value="NTP_transferase_like_1"/>
    <property type="match status" value="1"/>
</dbReference>
<evidence type="ECO:0000259" key="3">
    <source>
        <dbReference type="Pfam" id="PF00483"/>
    </source>
</evidence>
<proteinExistence type="predicted"/>
<comment type="caution">
    <text evidence="4">The sequence shown here is derived from an EMBL/GenBank/DDBJ whole genome shotgun (WGS) entry which is preliminary data.</text>
</comment>
<dbReference type="PANTHER" id="PTHR43584">
    <property type="entry name" value="NUCLEOTIDYL TRANSFERASE"/>
    <property type="match status" value="1"/>
</dbReference>
<feature type="domain" description="Nucleotidyl transferase" evidence="3">
    <location>
        <begin position="2"/>
        <end position="219"/>
    </location>
</feature>
<dbReference type="InterPro" id="IPR029044">
    <property type="entry name" value="Nucleotide-diphossugar_trans"/>
</dbReference>
<gene>
    <name evidence="4" type="ORF">EYC98_21050</name>
</gene>
<evidence type="ECO:0000256" key="1">
    <source>
        <dbReference type="ARBA" id="ARBA00022679"/>
    </source>
</evidence>
<dbReference type="Proteomes" id="UP001143362">
    <property type="component" value="Unassembled WGS sequence"/>
</dbReference>
<dbReference type="InterPro" id="IPR054790">
    <property type="entry name" value="MurU"/>
</dbReference>
<protein>
    <submittedName>
        <fullName evidence="4">Nucleotidyltransferase family protein</fullName>
    </submittedName>
</protein>
<accession>A0ABT3TNP5</accession>
<dbReference type="NCBIfam" id="NF045761">
    <property type="entry name" value="NAMPUrTaseMurU"/>
    <property type="match status" value="1"/>
</dbReference>
<dbReference type="Gene3D" id="3.90.550.10">
    <property type="entry name" value="Spore Coat Polysaccharide Biosynthesis Protein SpsA, Chain A"/>
    <property type="match status" value="1"/>
</dbReference>